<keyword evidence="2 4" id="KW-0479">Metal-binding</keyword>
<evidence type="ECO:0000313" key="6">
    <source>
        <dbReference type="Proteomes" id="UP000322876"/>
    </source>
</evidence>
<dbReference type="NCBIfam" id="TIGR00010">
    <property type="entry name" value="YchF/TatD family DNA exonuclease"/>
    <property type="match status" value="1"/>
</dbReference>
<dbReference type="AlphaFoldDB" id="A0A5A8F1S2"/>
<dbReference type="FunFam" id="3.20.20.140:FF:000005">
    <property type="entry name" value="TatD family hydrolase"/>
    <property type="match status" value="1"/>
</dbReference>
<feature type="binding site" evidence="4">
    <location>
        <position position="144"/>
    </location>
    <ligand>
        <name>a divalent metal cation</name>
        <dbReference type="ChEBI" id="CHEBI:60240"/>
        <label>2</label>
    </ligand>
</feature>
<comment type="caution">
    <text evidence="5">The sequence shown here is derived from an EMBL/GenBank/DDBJ whole genome shotgun (WGS) entry which is preliminary data.</text>
</comment>
<dbReference type="OrthoDB" id="9810005at2"/>
<evidence type="ECO:0000256" key="2">
    <source>
        <dbReference type="ARBA" id="ARBA00022723"/>
    </source>
</evidence>
<dbReference type="PANTHER" id="PTHR46124:SF2">
    <property type="entry name" value="D-AMINOACYL-TRNA DEACYLASE"/>
    <property type="match status" value="1"/>
</dbReference>
<proteinExistence type="inferred from homology"/>
<feature type="binding site" evidence="4">
    <location>
        <position position="220"/>
    </location>
    <ligand>
        <name>a divalent metal cation</name>
        <dbReference type="ChEBI" id="CHEBI:60240"/>
        <label>1</label>
    </ligand>
</feature>
<dbReference type="GO" id="GO:0004536">
    <property type="term" value="F:DNA nuclease activity"/>
    <property type="evidence" value="ECO:0007669"/>
    <property type="project" value="InterPro"/>
</dbReference>
<evidence type="ECO:0000313" key="5">
    <source>
        <dbReference type="EMBL" id="KAA0257681.1"/>
    </source>
</evidence>
<dbReference type="InterPro" id="IPR015991">
    <property type="entry name" value="TatD/YcfH-like"/>
</dbReference>
<name>A0A5A8F1S2_9BACT</name>
<dbReference type="GO" id="GO:0005829">
    <property type="term" value="C:cytosol"/>
    <property type="evidence" value="ECO:0007669"/>
    <property type="project" value="TreeGrafter"/>
</dbReference>
<dbReference type="InterPro" id="IPR032466">
    <property type="entry name" value="Metal_Hydrolase"/>
</dbReference>
<dbReference type="PIRSF" id="PIRSF005902">
    <property type="entry name" value="DNase_TatD"/>
    <property type="match status" value="1"/>
</dbReference>
<dbReference type="Gene3D" id="3.20.20.140">
    <property type="entry name" value="Metal-dependent hydrolases"/>
    <property type="match status" value="1"/>
</dbReference>
<feature type="binding site" evidence="4">
    <location>
        <position position="170"/>
    </location>
    <ligand>
        <name>a divalent metal cation</name>
        <dbReference type="ChEBI" id="CHEBI:60240"/>
        <label>2</label>
    </ligand>
</feature>
<evidence type="ECO:0000256" key="3">
    <source>
        <dbReference type="ARBA" id="ARBA00022801"/>
    </source>
</evidence>
<sequence length="275" mass="31015">MSDLETSIEQLKKEGLFFTDTHAHIHFEPLGSNLDKVIENCKKNCIGRIINIGINLEDSKKALSVAKQYPFIYAAVGVHPHDSENFKIKDLGYFEELIQDEKVLAIGEIGLDYYRNYAPADIQKDVFRIFLDLALSLDKPIVIHNRESSEDIVKILNEMNSNGKLKGIIHCFNGDRTILKWALDNGFLISFAGNVTYKKAVEIRDAAKDVPFDRVLVETDSPYLAPVPKRGKTNEPAYAIYTAKFLADFYGVTLIDLAKITEENISKLFGKLNVL</sequence>
<feature type="binding site" evidence="4">
    <location>
        <position position="24"/>
    </location>
    <ligand>
        <name>a divalent metal cation</name>
        <dbReference type="ChEBI" id="CHEBI:60240"/>
        <label>1</label>
    </ligand>
</feature>
<dbReference type="PANTHER" id="PTHR46124">
    <property type="entry name" value="D-AMINOACYL-TRNA DEACYLASE"/>
    <property type="match status" value="1"/>
</dbReference>
<dbReference type="EMBL" id="VFJB01000006">
    <property type="protein sequence ID" value="KAA0257681.1"/>
    <property type="molecule type" value="Genomic_DNA"/>
</dbReference>
<dbReference type="Pfam" id="PF01026">
    <property type="entry name" value="TatD_DNase"/>
    <property type="match status" value="1"/>
</dbReference>
<evidence type="ECO:0000256" key="4">
    <source>
        <dbReference type="PIRSR" id="PIRSR005902-1"/>
    </source>
</evidence>
<dbReference type="RefSeq" id="WP_149266654.1">
    <property type="nucleotide sequence ID" value="NZ_VFJB01000006.1"/>
</dbReference>
<dbReference type="GO" id="GO:0046872">
    <property type="term" value="F:metal ion binding"/>
    <property type="evidence" value="ECO:0007669"/>
    <property type="project" value="UniProtKB-KW"/>
</dbReference>
<evidence type="ECO:0000256" key="1">
    <source>
        <dbReference type="ARBA" id="ARBA00009275"/>
    </source>
</evidence>
<dbReference type="InterPro" id="IPR001130">
    <property type="entry name" value="TatD-like"/>
</dbReference>
<dbReference type="CDD" id="cd01310">
    <property type="entry name" value="TatD_DNAse"/>
    <property type="match status" value="1"/>
</dbReference>
<dbReference type="GO" id="GO:0016788">
    <property type="term" value="F:hydrolase activity, acting on ester bonds"/>
    <property type="evidence" value="ECO:0007669"/>
    <property type="project" value="InterPro"/>
</dbReference>
<feature type="binding site" evidence="4">
    <location>
        <position position="22"/>
    </location>
    <ligand>
        <name>a divalent metal cation</name>
        <dbReference type="ChEBI" id="CHEBI:60240"/>
        <label>1</label>
    </ligand>
</feature>
<comment type="similarity">
    <text evidence="1">Belongs to the metallo-dependent hydrolases superfamily. TatD-type hydrolase family.</text>
</comment>
<organism evidence="5 6">
    <name type="scientific">Deferribacter autotrophicus</name>
    <dbReference type="NCBI Taxonomy" id="500465"/>
    <lineage>
        <taxon>Bacteria</taxon>
        <taxon>Pseudomonadati</taxon>
        <taxon>Deferribacterota</taxon>
        <taxon>Deferribacteres</taxon>
        <taxon>Deferribacterales</taxon>
        <taxon>Deferribacteraceae</taxon>
        <taxon>Deferribacter</taxon>
    </lineage>
</organism>
<keyword evidence="6" id="KW-1185">Reference proteome</keyword>
<reference evidence="5 6" key="1">
    <citation type="submission" date="2019-06" db="EMBL/GenBank/DDBJ databases">
        <title>Genomic insights into carbon and energy metabolism of Deferribacter autotrophicus revealed new metabolic traits in the phylum Deferribacteres.</title>
        <authorList>
            <person name="Slobodkin A.I."/>
            <person name="Slobodkina G.B."/>
            <person name="Allioux M."/>
            <person name="Alain K."/>
            <person name="Jebbar M."/>
            <person name="Shadrin V."/>
            <person name="Kublanov I.V."/>
            <person name="Toshchakov S.V."/>
            <person name="Bonch-Osmolovskaya E.A."/>
        </authorList>
    </citation>
    <scope>NUCLEOTIDE SEQUENCE [LARGE SCALE GENOMIC DNA]</scope>
    <source>
        <strain evidence="5 6">SL50</strain>
    </source>
</reference>
<dbReference type="SUPFAM" id="SSF51556">
    <property type="entry name" value="Metallo-dependent hydrolases"/>
    <property type="match status" value="1"/>
</dbReference>
<gene>
    <name evidence="5" type="ORF">FHQ18_08025</name>
</gene>
<keyword evidence="3" id="KW-0378">Hydrolase</keyword>
<accession>A0A5A8F1S2</accession>
<dbReference type="Proteomes" id="UP000322876">
    <property type="component" value="Unassembled WGS sequence"/>
</dbReference>
<feature type="binding site" evidence="4">
    <location>
        <position position="108"/>
    </location>
    <ligand>
        <name>a divalent metal cation</name>
        <dbReference type="ChEBI" id="CHEBI:60240"/>
        <label>1</label>
    </ligand>
</feature>
<protein>
    <submittedName>
        <fullName evidence="5">TatD family deoxyribonuclease</fullName>
    </submittedName>
</protein>